<feature type="domain" description="D-serine dehydratase-like" evidence="3">
    <location>
        <begin position="281"/>
        <end position="367"/>
    </location>
</feature>
<keyword evidence="5" id="KW-1185">Reference proteome</keyword>
<dbReference type="PANTHER" id="PTHR28004:SF2">
    <property type="entry name" value="D-SERINE DEHYDRATASE"/>
    <property type="match status" value="1"/>
</dbReference>
<dbReference type="Pfam" id="PF14031">
    <property type="entry name" value="D-ser_dehydrat"/>
    <property type="match status" value="1"/>
</dbReference>
<protein>
    <submittedName>
        <fullName evidence="4">DSD1 family PLP-dependent enzyme</fullName>
    </submittedName>
</protein>
<dbReference type="Proteomes" id="UP001595632">
    <property type="component" value="Unassembled WGS sequence"/>
</dbReference>
<gene>
    <name evidence="4" type="ORF">ACFOGP_22325</name>
</gene>
<dbReference type="PANTHER" id="PTHR28004">
    <property type="entry name" value="ZGC:162816-RELATED"/>
    <property type="match status" value="1"/>
</dbReference>
<dbReference type="InterPro" id="IPR051466">
    <property type="entry name" value="D-amino_acid_metab_enzyme"/>
</dbReference>
<comment type="similarity">
    <text evidence="1">Belongs to the DSD1 family.</text>
</comment>
<proteinExistence type="inferred from homology"/>
<name>A0ABV7GUY6_9RHOB</name>
<sequence>MKDLQDLQVGYDIPAEPGMAAADIQTPALVLDLDALERNIRKLGDHARAHGIRHRAHGKMHRSVDVAKLQMELGGAVGVCCQKVAEAETFVRGGVTDVLITNQVVDPVKIDRMMRLPSLGGTVSVCVDDAGNVADLSAAAVRHGVTVDCLVELDCGMRRCGVSTADEALALARAIDDAPGLRFAGIQAYHGTLQHVPTHAERAEIFAALHRLLSGVLDTLKAAGLPAETVTGAGTGSFEFETASGLYTELQCGSYAFMDGDYGRVLDKDGRRLDDGTWENALFVLSQILSTAQPGRAVCDAGLKSTTFECGVPHVFGRTDVTYIQPSDEHGTLEDPANVLKSGEKLKLVPSHCDPTCNLHDWYVGVRNGVVEVLWPVSARGRSY</sequence>
<evidence type="ECO:0000313" key="5">
    <source>
        <dbReference type="Proteomes" id="UP001595632"/>
    </source>
</evidence>
<evidence type="ECO:0000256" key="2">
    <source>
        <dbReference type="ARBA" id="ARBA00023239"/>
    </source>
</evidence>
<dbReference type="Gene3D" id="3.20.20.10">
    <property type="entry name" value="Alanine racemase"/>
    <property type="match status" value="1"/>
</dbReference>
<dbReference type="SMART" id="SM01119">
    <property type="entry name" value="D-ser_dehydrat"/>
    <property type="match status" value="1"/>
</dbReference>
<dbReference type="InterPro" id="IPR042208">
    <property type="entry name" value="D-ser_dehydrat-like_sf"/>
</dbReference>
<dbReference type="RefSeq" id="WP_275632431.1">
    <property type="nucleotide sequence ID" value="NZ_JARGYD010000003.1"/>
</dbReference>
<evidence type="ECO:0000259" key="3">
    <source>
        <dbReference type="SMART" id="SM01119"/>
    </source>
</evidence>
<keyword evidence="2" id="KW-0456">Lyase</keyword>
<comment type="caution">
    <text evidence="4">The sequence shown here is derived from an EMBL/GenBank/DDBJ whole genome shotgun (WGS) entry which is preliminary data.</text>
</comment>
<dbReference type="EMBL" id="JBHRTB010000010">
    <property type="protein sequence ID" value="MFC3145474.1"/>
    <property type="molecule type" value="Genomic_DNA"/>
</dbReference>
<dbReference type="CDD" id="cd06819">
    <property type="entry name" value="PLPDE_III_LS_D-TA"/>
    <property type="match status" value="1"/>
</dbReference>
<dbReference type="Gene3D" id="2.40.37.20">
    <property type="entry name" value="D-serine dehydratase-like domain"/>
    <property type="match status" value="1"/>
</dbReference>
<reference evidence="5" key="1">
    <citation type="journal article" date="2019" name="Int. J. Syst. Evol. Microbiol.">
        <title>The Global Catalogue of Microorganisms (GCM) 10K type strain sequencing project: providing services to taxonomists for standard genome sequencing and annotation.</title>
        <authorList>
            <consortium name="The Broad Institute Genomics Platform"/>
            <consortium name="The Broad Institute Genome Sequencing Center for Infectious Disease"/>
            <person name="Wu L."/>
            <person name="Ma J."/>
        </authorList>
    </citation>
    <scope>NUCLEOTIDE SEQUENCE [LARGE SCALE GENOMIC DNA]</scope>
    <source>
        <strain evidence="5">KCTC 52366</strain>
    </source>
</reference>
<organism evidence="4 5">
    <name type="scientific">Psychromarinibacter halotolerans</name>
    <dbReference type="NCBI Taxonomy" id="1775175"/>
    <lineage>
        <taxon>Bacteria</taxon>
        <taxon>Pseudomonadati</taxon>
        <taxon>Pseudomonadota</taxon>
        <taxon>Alphaproteobacteria</taxon>
        <taxon>Rhodobacterales</taxon>
        <taxon>Paracoccaceae</taxon>
        <taxon>Psychromarinibacter</taxon>
    </lineage>
</organism>
<evidence type="ECO:0000256" key="1">
    <source>
        <dbReference type="ARBA" id="ARBA00005323"/>
    </source>
</evidence>
<accession>A0ABV7GUY6</accession>
<dbReference type="SUPFAM" id="SSF51419">
    <property type="entry name" value="PLP-binding barrel"/>
    <property type="match status" value="1"/>
</dbReference>
<evidence type="ECO:0000313" key="4">
    <source>
        <dbReference type="EMBL" id="MFC3145474.1"/>
    </source>
</evidence>
<dbReference type="InterPro" id="IPR026956">
    <property type="entry name" value="D-ser_dehydrat-like_dom"/>
</dbReference>
<dbReference type="Pfam" id="PF01168">
    <property type="entry name" value="Ala_racemase_N"/>
    <property type="match status" value="1"/>
</dbReference>
<dbReference type="InterPro" id="IPR029066">
    <property type="entry name" value="PLP-binding_barrel"/>
</dbReference>
<dbReference type="InterPro" id="IPR001608">
    <property type="entry name" value="Ala_racemase_N"/>
</dbReference>